<gene>
    <name evidence="1" type="ORF">UFOVP653_33</name>
</gene>
<name>A0A6J5N7U4_9CAUD</name>
<proteinExistence type="predicted"/>
<organism evidence="1">
    <name type="scientific">uncultured Caudovirales phage</name>
    <dbReference type="NCBI Taxonomy" id="2100421"/>
    <lineage>
        <taxon>Viruses</taxon>
        <taxon>Duplodnaviria</taxon>
        <taxon>Heunggongvirae</taxon>
        <taxon>Uroviricota</taxon>
        <taxon>Caudoviricetes</taxon>
        <taxon>Peduoviridae</taxon>
        <taxon>Maltschvirus</taxon>
        <taxon>Maltschvirus maltsch</taxon>
    </lineage>
</organism>
<evidence type="ECO:0000313" key="1">
    <source>
        <dbReference type="EMBL" id="CAB4154837.1"/>
    </source>
</evidence>
<accession>A0A6J5N7U4</accession>
<protein>
    <submittedName>
        <fullName evidence="1">Uncharacterized protein</fullName>
    </submittedName>
</protein>
<dbReference type="EMBL" id="LR796613">
    <property type="protein sequence ID" value="CAB4154837.1"/>
    <property type="molecule type" value="Genomic_DNA"/>
</dbReference>
<reference evidence="1" key="1">
    <citation type="submission" date="2020-04" db="EMBL/GenBank/DDBJ databases">
        <authorList>
            <person name="Chiriac C."/>
            <person name="Salcher M."/>
            <person name="Ghai R."/>
            <person name="Kavagutti S V."/>
        </authorList>
    </citation>
    <scope>NUCLEOTIDE SEQUENCE</scope>
</reference>
<sequence>MELLHAGTAMCKYDLATLAHCDQRTAQRMLQRIHRAGVGVRISKWVSIYRQWIPIYKLGRGADIPKPKPLSMAEKMAKRRKDLEFRWAEMMIKRSKRLRERSERLANAR</sequence>